<comment type="caution">
    <text evidence="2">The sequence shown here is derived from an EMBL/GenBank/DDBJ whole genome shotgun (WGS) entry which is preliminary data.</text>
</comment>
<feature type="region of interest" description="Disordered" evidence="1">
    <location>
        <begin position="16"/>
        <end position="50"/>
    </location>
</feature>
<dbReference type="RefSeq" id="WP_345682487.1">
    <property type="nucleotide sequence ID" value="NZ_BAABRO010000001.1"/>
</dbReference>
<organism evidence="2 3">
    <name type="scientific">Novipirellula caenicola</name>
    <dbReference type="NCBI Taxonomy" id="1536901"/>
    <lineage>
        <taxon>Bacteria</taxon>
        <taxon>Pseudomonadati</taxon>
        <taxon>Planctomycetota</taxon>
        <taxon>Planctomycetia</taxon>
        <taxon>Pirellulales</taxon>
        <taxon>Pirellulaceae</taxon>
        <taxon>Novipirellula</taxon>
    </lineage>
</organism>
<gene>
    <name evidence="2" type="ORF">Rcae01_00910</name>
</gene>
<dbReference type="Proteomes" id="UP001416858">
    <property type="component" value="Unassembled WGS sequence"/>
</dbReference>
<proteinExistence type="predicted"/>
<dbReference type="EMBL" id="BAABRO010000001">
    <property type="protein sequence ID" value="GAA5505465.1"/>
    <property type="molecule type" value="Genomic_DNA"/>
</dbReference>
<accession>A0ABP9VLJ7</accession>
<keyword evidence="3" id="KW-1185">Reference proteome</keyword>
<evidence type="ECO:0000256" key="1">
    <source>
        <dbReference type="SAM" id="MobiDB-lite"/>
    </source>
</evidence>
<evidence type="ECO:0000313" key="3">
    <source>
        <dbReference type="Proteomes" id="UP001416858"/>
    </source>
</evidence>
<reference evidence="2 3" key="1">
    <citation type="submission" date="2024-02" db="EMBL/GenBank/DDBJ databases">
        <title>Rhodopirellula caenicola NBRC 110016.</title>
        <authorList>
            <person name="Ichikawa N."/>
            <person name="Katano-Makiyama Y."/>
            <person name="Hidaka K."/>
        </authorList>
    </citation>
    <scope>NUCLEOTIDE SEQUENCE [LARGE SCALE GENOMIC DNA]</scope>
    <source>
        <strain evidence="2 3">NBRC 110016</strain>
    </source>
</reference>
<evidence type="ECO:0000313" key="2">
    <source>
        <dbReference type="EMBL" id="GAA5505465.1"/>
    </source>
</evidence>
<protein>
    <submittedName>
        <fullName evidence="2">Uncharacterized protein</fullName>
    </submittedName>
</protein>
<feature type="compositionally biased region" description="Acidic residues" evidence="1">
    <location>
        <begin position="22"/>
        <end position="50"/>
    </location>
</feature>
<name>A0ABP9VLJ7_9BACT</name>
<sequence>MLPRLIAQSDTVVEPATVYNAGDEDEYRVTEYEYEEGEEPEPNSAPEDDL</sequence>